<feature type="signal peptide" evidence="3">
    <location>
        <begin position="1"/>
        <end position="34"/>
    </location>
</feature>
<dbReference type="PANTHER" id="PTHR40940:SF1">
    <property type="entry name" value="PROTEIN BATD"/>
    <property type="match status" value="1"/>
</dbReference>
<dbReference type="EMBL" id="CP061855">
    <property type="protein sequence ID" value="QOD58621.1"/>
    <property type="molecule type" value="Genomic_DNA"/>
</dbReference>
<reference evidence="5" key="1">
    <citation type="journal article" date="2017" name="Genome Announc.">
        <title>Whole-Genome Sequence of Photobacterium damselae subsp. piscicida Strain 91-197, Isolated from Hybrid Striped Bass (Morone sp.) in the United States.</title>
        <authorList>
            <person name="Teru Y."/>
            <person name="Hikima J."/>
            <person name="Kono T."/>
            <person name="Sakai M."/>
            <person name="Takano T."/>
            <person name="Hawke J.P."/>
            <person name="Takeyama H."/>
            <person name="Aoki T."/>
        </authorList>
    </citation>
    <scope>NUCLEOTIDE SEQUENCE</scope>
    <source>
        <strain evidence="5">91-197</strain>
    </source>
</reference>
<feature type="domain" description="DUF7939" evidence="4">
    <location>
        <begin position="479"/>
        <end position="550"/>
    </location>
</feature>
<dbReference type="Proteomes" id="UP000218676">
    <property type="component" value="Chromosome 2"/>
</dbReference>
<dbReference type="Proteomes" id="UP000516656">
    <property type="component" value="Chromosome 2"/>
</dbReference>
<protein>
    <submittedName>
        <fullName evidence="6">Protein BatD</fullName>
    </submittedName>
</protein>
<feature type="region of interest" description="Disordered" evidence="1">
    <location>
        <begin position="550"/>
        <end position="569"/>
    </location>
</feature>
<evidence type="ECO:0000256" key="2">
    <source>
        <dbReference type="SAM" id="Phobius"/>
    </source>
</evidence>
<evidence type="ECO:0000313" key="7">
    <source>
        <dbReference type="Proteomes" id="UP000218676"/>
    </source>
</evidence>
<dbReference type="InterPro" id="IPR057699">
    <property type="entry name" value="DUF7939"/>
</dbReference>
<name>A0A1V1VF56_PHODP</name>
<evidence type="ECO:0000256" key="1">
    <source>
        <dbReference type="SAM" id="MobiDB-lite"/>
    </source>
</evidence>
<accession>A0A1V1VF56</accession>
<reference evidence="7" key="2">
    <citation type="submission" date="2017-05" db="EMBL/GenBank/DDBJ databases">
        <title>Whole genome sequence of fish pathogenic bacteria, Photobacterium damselae subsp. piscicida, strain 91-197, isolated from hybrid striped bass (Morone sp.) in USA.</title>
        <authorList>
            <person name="Teru Y."/>
            <person name="Hikima J."/>
            <person name="Kono T."/>
            <person name="Sakai M."/>
            <person name="Takano T."/>
            <person name="Hawke J.P."/>
            <person name="Takeyama H."/>
            <person name="Aoki T."/>
        </authorList>
    </citation>
    <scope>NUCLEOTIDE SEQUENCE [LARGE SCALE GENOMIC DNA]</scope>
    <source>
        <strain evidence="7">91-197</strain>
    </source>
</reference>
<proteinExistence type="predicted"/>
<evidence type="ECO:0000313" key="6">
    <source>
        <dbReference type="EMBL" id="QOD58621.1"/>
    </source>
</evidence>
<keyword evidence="2" id="KW-1133">Transmembrane helix</keyword>
<organism evidence="5 7">
    <name type="scientific">Photobacterium damsela subsp. piscicida</name>
    <name type="common">Pasteurella piscicida</name>
    <dbReference type="NCBI Taxonomy" id="38294"/>
    <lineage>
        <taxon>Bacteria</taxon>
        <taxon>Pseudomonadati</taxon>
        <taxon>Pseudomonadota</taxon>
        <taxon>Gammaproteobacteria</taxon>
        <taxon>Vibrionales</taxon>
        <taxon>Vibrionaceae</taxon>
        <taxon>Photobacterium</taxon>
    </lineage>
</organism>
<feature type="transmembrane region" description="Helical" evidence="2">
    <location>
        <begin position="436"/>
        <end position="456"/>
    </location>
</feature>
<dbReference type="Pfam" id="PF13584">
    <property type="entry name" value="BatD"/>
    <property type="match status" value="2"/>
</dbReference>
<keyword evidence="2" id="KW-0812">Transmembrane</keyword>
<reference evidence="6 8" key="3">
    <citation type="submission" date="2020-09" db="EMBL/GenBank/DDBJ databases">
        <title>Complete, closed and curated genome sequences of Photobacterium damselae subsp. piscicida isolates from Australia indicate localised evolution and additional plasmid-borne pathogenicity mechanisms.</title>
        <authorList>
            <person name="Baseggio L."/>
            <person name="Silayeva O."/>
            <person name="Buller N."/>
            <person name="Landos M."/>
            <person name="Engelstaedter J."/>
            <person name="Barnes A.C."/>
        </authorList>
    </citation>
    <scope>NUCLEOTIDE SEQUENCE [LARGE SCALE GENOMIC DNA]</scope>
    <source>
        <strain evidence="6 8">AS-16-0540-1</strain>
    </source>
</reference>
<dbReference type="RefSeq" id="WP_086959072.1">
    <property type="nucleotide sequence ID" value="NZ_AP018046.1"/>
</dbReference>
<dbReference type="EMBL" id="AP018046">
    <property type="protein sequence ID" value="BAX54863.1"/>
    <property type="molecule type" value="Genomic_DNA"/>
</dbReference>
<gene>
    <name evidence="6" type="ORF">IC627_17480</name>
    <name evidence="5" type="ORF">PDPUS_2_00277</name>
</gene>
<evidence type="ECO:0000313" key="8">
    <source>
        <dbReference type="Proteomes" id="UP000516656"/>
    </source>
</evidence>
<dbReference type="Pfam" id="PF25607">
    <property type="entry name" value="DUF7939"/>
    <property type="match status" value="1"/>
</dbReference>
<dbReference type="PANTHER" id="PTHR40940">
    <property type="entry name" value="PROTEIN BATD-RELATED"/>
    <property type="match status" value="1"/>
</dbReference>
<evidence type="ECO:0000313" key="5">
    <source>
        <dbReference type="EMBL" id="BAX54863.1"/>
    </source>
</evidence>
<keyword evidence="2" id="KW-0472">Membrane</keyword>
<dbReference type="AlphaFoldDB" id="A0A1V1VF56"/>
<sequence length="569" mass="62484">MKKLLNNKKNRQSKWVSLFLIALLTILSPAIAFAAQVEATVSKNIVGLNDVFQLTVKIDDSVNANALDLSPLDTDFNYGTPSVSNSTSMINGVISRSTEWNVALAAKKTGKIVIPSFRIGATKSQPITITVEKNGNASTTKTTQDQQAVQLLTEVNKSSLYQGETFSYRVELRIGAQMSQASLTAPYGDGLDVVQQGDDRQTETVVNGRRYIVVTRYYQITAEKPGKITLNGAKFSGNIVKGNRGGFGFSPSVNIPVKRTAENIALEIKAKPESYTGLWIPTTDLKLEQQWQPQNSTVKVGEPLTRLITLKIKNTSQSNMPNISLEYPSSVRSYNEKPEYSNQNGYTVMTVKQVIIPRKEGKLSLPGLSVNWFNTMTGKEQTSSIDGMKLTVMQEEANTSSALNNQEDKITNITDTNVASSTSSSVTKNDSAYTNIWPWLTALMAILWLGTTIALLKAKRSKQTRSTVINSEAVAISTLEGLLQAAKRNEPIKAQTYFRQWKNENLQSVGSSEAQKVAHEIEIMMNAAYSKQATTWKNDALLQAIKALPTASTKKSQPRSHLAELGPNK</sequence>
<keyword evidence="3" id="KW-0732">Signal</keyword>
<evidence type="ECO:0000256" key="3">
    <source>
        <dbReference type="SAM" id="SignalP"/>
    </source>
</evidence>
<evidence type="ECO:0000259" key="4">
    <source>
        <dbReference type="Pfam" id="PF25607"/>
    </source>
</evidence>
<feature type="chain" id="PRO_5041601238" evidence="3">
    <location>
        <begin position="35"/>
        <end position="569"/>
    </location>
</feature>
<dbReference type="InterPro" id="IPR025738">
    <property type="entry name" value="BatD"/>
</dbReference>